<organism evidence="2 3">
    <name type="scientific">Brassica cretica</name>
    <name type="common">Mustard</name>
    <dbReference type="NCBI Taxonomy" id="69181"/>
    <lineage>
        <taxon>Eukaryota</taxon>
        <taxon>Viridiplantae</taxon>
        <taxon>Streptophyta</taxon>
        <taxon>Embryophyta</taxon>
        <taxon>Tracheophyta</taxon>
        <taxon>Spermatophyta</taxon>
        <taxon>Magnoliopsida</taxon>
        <taxon>eudicotyledons</taxon>
        <taxon>Gunneridae</taxon>
        <taxon>Pentapetalae</taxon>
        <taxon>rosids</taxon>
        <taxon>malvids</taxon>
        <taxon>Brassicales</taxon>
        <taxon>Brassicaceae</taxon>
        <taxon>Brassiceae</taxon>
        <taxon>Brassica</taxon>
    </lineage>
</organism>
<keyword evidence="1" id="KW-0472">Membrane</keyword>
<accession>A0ABQ7DYT5</accession>
<protein>
    <submittedName>
        <fullName evidence="2">Uncharacterized protein</fullName>
    </submittedName>
</protein>
<reference evidence="2 3" key="1">
    <citation type="journal article" date="2020" name="BMC Genomics">
        <title>Intraspecific diversification of the crop wild relative Brassica cretica Lam. using demographic model selection.</title>
        <authorList>
            <person name="Kioukis A."/>
            <person name="Michalopoulou V.A."/>
            <person name="Briers L."/>
            <person name="Pirintsos S."/>
            <person name="Studholme D.J."/>
            <person name="Pavlidis P."/>
            <person name="Sarris P.F."/>
        </authorList>
    </citation>
    <scope>NUCLEOTIDE SEQUENCE [LARGE SCALE GENOMIC DNA]</scope>
    <source>
        <strain evidence="3">cv. PFS-1207/04</strain>
    </source>
</reference>
<evidence type="ECO:0000313" key="2">
    <source>
        <dbReference type="EMBL" id="KAF3590177.1"/>
    </source>
</evidence>
<sequence>MAPPIMILFSSGSESVKSVTCAFSFASMVPSLISNISPLRSVHQWLQTNLKQLLLHVKQVTRDVYVLEHRFELIINLDLSCVYENSLQIFDGDVALTRLYYPSCLCFPSLLHLLIYFLLGKKQTRRGRYALIRWRSEICTLSKHIPAGRQFSFMNHGGEDMNRMNGTETVKMILKEEALPFYRRRIDIVSSHRCTDYGRRIVSMGILEAPLAVKSPRILQQARNPRKECRLHSFYWAG</sequence>
<comment type="caution">
    <text evidence="2">The sequence shown here is derived from an EMBL/GenBank/DDBJ whole genome shotgun (WGS) entry which is preliminary data.</text>
</comment>
<dbReference type="EMBL" id="QGKV02000299">
    <property type="protein sequence ID" value="KAF3590177.1"/>
    <property type="molecule type" value="Genomic_DNA"/>
</dbReference>
<feature type="transmembrane region" description="Helical" evidence="1">
    <location>
        <begin position="99"/>
        <end position="119"/>
    </location>
</feature>
<evidence type="ECO:0000256" key="1">
    <source>
        <dbReference type="SAM" id="Phobius"/>
    </source>
</evidence>
<gene>
    <name evidence="2" type="ORF">DY000_02022010</name>
</gene>
<proteinExistence type="predicted"/>
<evidence type="ECO:0000313" key="3">
    <source>
        <dbReference type="Proteomes" id="UP000266723"/>
    </source>
</evidence>
<keyword evidence="3" id="KW-1185">Reference proteome</keyword>
<name>A0ABQ7DYT5_BRACR</name>
<dbReference type="Proteomes" id="UP000266723">
    <property type="component" value="Unassembled WGS sequence"/>
</dbReference>
<keyword evidence="1" id="KW-0812">Transmembrane</keyword>
<keyword evidence="1" id="KW-1133">Transmembrane helix</keyword>